<dbReference type="AlphaFoldDB" id="A0A0A9A7N1"/>
<proteinExistence type="predicted"/>
<reference evidence="1" key="2">
    <citation type="journal article" date="2015" name="Data Brief">
        <title>Shoot transcriptome of the giant reed, Arundo donax.</title>
        <authorList>
            <person name="Barrero R.A."/>
            <person name="Guerrero F.D."/>
            <person name="Moolhuijzen P."/>
            <person name="Goolsby J.A."/>
            <person name="Tidwell J."/>
            <person name="Bellgard S.E."/>
            <person name="Bellgard M.I."/>
        </authorList>
    </citation>
    <scope>NUCLEOTIDE SEQUENCE</scope>
    <source>
        <tissue evidence="1">Shoot tissue taken approximately 20 cm above the soil surface</tissue>
    </source>
</reference>
<name>A0A0A9A7N1_ARUDO</name>
<organism evidence="1">
    <name type="scientific">Arundo donax</name>
    <name type="common">Giant reed</name>
    <name type="synonym">Donax arundinaceus</name>
    <dbReference type="NCBI Taxonomy" id="35708"/>
    <lineage>
        <taxon>Eukaryota</taxon>
        <taxon>Viridiplantae</taxon>
        <taxon>Streptophyta</taxon>
        <taxon>Embryophyta</taxon>
        <taxon>Tracheophyta</taxon>
        <taxon>Spermatophyta</taxon>
        <taxon>Magnoliopsida</taxon>
        <taxon>Liliopsida</taxon>
        <taxon>Poales</taxon>
        <taxon>Poaceae</taxon>
        <taxon>PACMAD clade</taxon>
        <taxon>Arundinoideae</taxon>
        <taxon>Arundineae</taxon>
        <taxon>Arundo</taxon>
    </lineage>
</organism>
<sequence length="29" mass="3012">MDCADHSSTSINSVPQCPHHDCGCAGIEP</sequence>
<accession>A0A0A9A7N1</accession>
<dbReference type="EMBL" id="GBRH01250814">
    <property type="protein sequence ID" value="JAD47081.1"/>
    <property type="molecule type" value="Transcribed_RNA"/>
</dbReference>
<reference evidence="1" key="1">
    <citation type="submission" date="2014-09" db="EMBL/GenBank/DDBJ databases">
        <authorList>
            <person name="Magalhaes I.L.F."/>
            <person name="Oliveira U."/>
            <person name="Santos F.R."/>
            <person name="Vidigal T.H.D.A."/>
            <person name="Brescovit A.D."/>
            <person name="Santos A.J."/>
        </authorList>
    </citation>
    <scope>NUCLEOTIDE SEQUENCE</scope>
    <source>
        <tissue evidence="1">Shoot tissue taken approximately 20 cm above the soil surface</tissue>
    </source>
</reference>
<protein>
    <submittedName>
        <fullName evidence="1">Uncharacterized protein</fullName>
    </submittedName>
</protein>
<evidence type="ECO:0000313" key="1">
    <source>
        <dbReference type="EMBL" id="JAD47081.1"/>
    </source>
</evidence>